<dbReference type="PANTHER" id="PTHR31038">
    <property type="entry name" value="EXPRESSED PROTEIN-RELATED"/>
    <property type="match status" value="1"/>
</dbReference>
<reference evidence="2 3" key="1">
    <citation type="journal article" date="2016" name="G3 (Bethesda)">
        <title>First Draft Assembly and Annotation of the Genome of a California Endemic Oak Quercus lobata Nee (Fagaceae).</title>
        <authorList>
            <person name="Sork V.L."/>
            <person name="Fitz-Gibbon S.T."/>
            <person name="Puiu D."/>
            <person name="Crepeau M."/>
            <person name="Gugger P.F."/>
            <person name="Sherman R."/>
            <person name="Stevens K."/>
            <person name="Langley C.H."/>
            <person name="Pellegrini M."/>
            <person name="Salzberg S.L."/>
        </authorList>
    </citation>
    <scope>NUCLEOTIDE SEQUENCE [LARGE SCALE GENOMIC DNA]</scope>
    <source>
        <strain evidence="2 3">cv. SW786</strain>
    </source>
</reference>
<protein>
    <submittedName>
        <fullName evidence="2">Uncharacterized protein</fullName>
    </submittedName>
</protein>
<name>A0A7N2LM74_QUELO</name>
<dbReference type="Proteomes" id="UP000594261">
    <property type="component" value="Chromosome 4"/>
</dbReference>
<dbReference type="GO" id="GO:0009706">
    <property type="term" value="C:chloroplast inner membrane"/>
    <property type="evidence" value="ECO:0007669"/>
    <property type="project" value="TreeGrafter"/>
</dbReference>
<evidence type="ECO:0000313" key="3">
    <source>
        <dbReference type="Proteomes" id="UP000594261"/>
    </source>
</evidence>
<dbReference type="EMBL" id="LRBV02000004">
    <property type="status" value="NOT_ANNOTATED_CDS"/>
    <property type="molecule type" value="Genomic_DNA"/>
</dbReference>
<evidence type="ECO:0000313" key="2">
    <source>
        <dbReference type="EnsemblPlants" id="QL04p096680:mrna"/>
    </source>
</evidence>
<sequence length="364" mass="39120">MPIKTLSSSSSSSKVVAGGPYLPPVAGKKLARSRRGVLVLKAFSSSSSSSSAVVEGDFSSSSSVSLLERCLVAPPALSDIAVSSSSSSSSMLSPVMKGQYGAFGAVTLEKGKLDMSQKQSQSSPETAIGGGGGDIGKKINHGGGDGGDDDGDDDDYFDDFDDGDDDDYFDDFDDGDEGDEGGLFRRRKFLEELFDLKFVDAVLNEWQKTMMDLPAGFRQAYEMGLVSSAQMVKFLAINARPTTTRFISRALPEGMSRAFIGRVRIEKLQRDFLWTGIGAETKGGFTGCTALVNWELESLALFMDLIYSTSVQGDGCNKSVGSRLRVEVLRGVTFMAGQVQPTLQYSFVEVCATLHNVVYLERTE</sequence>
<feature type="compositionally biased region" description="Acidic residues" evidence="1">
    <location>
        <begin position="146"/>
        <end position="159"/>
    </location>
</feature>
<dbReference type="PANTHER" id="PTHR31038:SF2">
    <property type="entry name" value="PROTEIN RETICULATA-RELATED 1, CHLOROPLASTIC"/>
    <property type="match status" value="1"/>
</dbReference>
<dbReference type="AlphaFoldDB" id="A0A7N2LM74"/>
<feature type="region of interest" description="Disordered" evidence="1">
    <location>
        <begin position="113"/>
        <end position="159"/>
    </location>
</feature>
<feature type="compositionally biased region" description="Polar residues" evidence="1">
    <location>
        <begin position="116"/>
        <end position="125"/>
    </location>
</feature>
<evidence type="ECO:0000256" key="1">
    <source>
        <dbReference type="SAM" id="MobiDB-lite"/>
    </source>
</evidence>
<dbReference type="Gramene" id="QL04p096680:mrna">
    <property type="protein sequence ID" value="QL04p096680:mrna"/>
    <property type="gene ID" value="QL04p096680"/>
</dbReference>
<organism evidence="2 3">
    <name type="scientific">Quercus lobata</name>
    <name type="common">Valley oak</name>
    <dbReference type="NCBI Taxonomy" id="97700"/>
    <lineage>
        <taxon>Eukaryota</taxon>
        <taxon>Viridiplantae</taxon>
        <taxon>Streptophyta</taxon>
        <taxon>Embryophyta</taxon>
        <taxon>Tracheophyta</taxon>
        <taxon>Spermatophyta</taxon>
        <taxon>Magnoliopsida</taxon>
        <taxon>eudicotyledons</taxon>
        <taxon>Gunneridae</taxon>
        <taxon>Pentapetalae</taxon>
        <taxon>rosids</taxon>
        <taxon>fabids</taxon>
        <taxon>Fagales</taxon>
        <taxon>Fagaceae</taxon>
        <taxon>Quercus</taxon>
    </lineage>
</organism>
<proteinExistence type="predicted"/>
<reference evidence="2" key="2">
    <citation type="submission" date="2021-01" db="UniProtKB">
        <authorList>
            <consortium name="EnsemblPlants"/>
        </authorList>
    </citation>
    <scope>IDENTIFICATION</scope>
</reference>
<dbReference type="GO" id="GO:0099402">
    <property type="term" value="P:plant organ development"/>
    <property type="evidence" value="ECO:0007669"/>
    <property type="project" value="TreeGrafter"/>
</dbReference>
<accession>A0A7N2LM74</accession>
<dbReference type="EnsemblPlants" id="QL04p096680:mrna">
    <property type="protein sequence ID" value="QL04p096680:mrna"/>
    <property type="gene ID" value="QL04p096680"/>
</dbReference>
<keyword evidence="3" id="KW-1185">Reference proteome</keyword>
<dbReference type="InParanoid" id="A0A7N2LM74"/>